<feature type="region of interest" description="Disordered" evidence="2">
    <location>
        <begin position="125"/>
        <end position="157"/>
    </location>
</feature>
<feature type="compositionally biased region" description="Basic and acidic residues" evidence="2">
    <location>
        <begin position="125"/>
        <end position="136"/>
    </location>
</feature>
<dbReference type="AlphaFoldDB" id="A0A7E4UMW3"/>
<dbReference type="Proteomes" id="UP000492821">
    <property type="component" value="Unassembled WGS sequence"/>
</dbReference>
<evidence type="ECO:0000256" key="1">
    <source>
        <dbReference type="SAM" id="Coils"/>
    </source>
</evidence>
<protein>
    <submittedName>
        <fullName evidence="4">Clathrin light chain</fullName>
    </submittedName>
</protein>
<keyword evidence="1" id="KW-0175">Coiled coil</keyword>
<evidence type="ECO:0000313" key="4">
    <source>
        <dbReference type="WBParaSite" id="Pan_g10641.t1"/>
    </source>
</evidence>
<feature type="compositionally biased region" description="Basic and acidic residues" evidence="2">
    <location>
        <begin position="148"/>
        <end position="157"/>
    </location>
</feature>
<reference evidence="4" key="2">
    <citation type="submission" date="2020-10" db="UniProtKB">
        <authorList>
            <consortium name="WormBaseParasite"/>
        </authorList>
    </citation>
    <scope>IDENTIFICATION</scope>
</reference>
<reference evidence="3" key="1">
    <citation type="journal article" date="2013" name="Genetics">
        <title>The draft genome and transcriptome of Panagrellus redivivus are shaped by the harsh demands of a free-living lifestyle.</title>
        <authorList>
            <person name="Srinivasan J."/>
            <person name="Dillman A.R."/>
            <person name="Macchietto M.G."/>
            <person name="Heikkinen L."/>
            <person name="Lakso M."/>
            <person name="Fracchia K.M."/>
            <person name="Antoshechkin I."/>
            <person name="Mortazavi A."/>
            <person name="Wong G."/>
            <person name="Sternberg P.W."/>
        </authorList>
    </citation>
    <scope>NUCLEOTIDE SEQUENCE [LARGE SCALE GENOMIC DNA]</scope>
    <source>
        <strain evidence="3">MT8872</strain>
    </source>
</reference>
<proteinExistence type="predicted"/>
<sequence>MEGSGSIELGYDDIYGPYDPIFAIDDFDLDVHQNRLLTSMIVNPDPSNEYYAALLANQDRLKDEKARLAKINEEKARFESQRNLYLDWLEKKWKHKLVCDKPFVFPQPKVGKDVVEYFEKLERDEKDAEGRVKPENESSIEAPTPSAVKKEESAIQK</sequence>
<evidence type="ECO:0000256" key="2">
    <source>
        <dbReference type="SAM" id="MobiDB-lite"/>
    </source>
</evidence>
<organism evidence="3 4">
    <name type="scientific">Panagrellus redivivus</name>
    <name type="common">Microworm</name>
    <dbReference type="NCBI Taxonomy" id="6233"/>
    <lineage>
        <taxon>Eukaryota</taxon>
        <taxon>Metazoa</taxon>
        <taxon>Ecdysozoa</taxon>
        <taxon>Nematoda</taxon>
        <taxon>Chromadorea</taxon>
        <taxon>Rhabditida</taxon>
        <taxon>Tylenchina</taxon>
        <taxon>Panagrolaimomorpha</taxon>
        <taxon>Panagrolaimoidea</taxon>
        <taxon>Panagrolaimidae</taxon>
        <taxon>Panagrellus</taxon>
    </lineage>
</organism>
<name>A0A7E4UMW3_PANRE</name>
<dbReference type="WBParaSite" id="Pan_g10641.t1">
    <property type="protein sequence ID" value="Pan_g10641.t1"/>
    <property type="gene ID" value="Pan_g10641"/>
</dbReference>
<keyword evidence="3" id="KW-1185">Reference proteome</keyword>
<evidence type="ECO:0000313" key="3">
    <source>
        <dbReference type="Proteomes" id="UP000492821"/>
    </source>
</evidence>
<accession>A0A7E4UMW3</accession>
<feature type="coiled-coil region" evidence="1">
    <location>
        <begin position="54"/>
        <end position="81"/>
    </location>
</feature>